<feature type="signal peptide" evidence="2">
    <location>
        <begin position="1"/>
        <end position="20"/>
    </location>
</feature>
<dbReference type="Proteomes" id="UP000007519">
    <property type="component" value="Chromosome"/>
</dbReference>
<keyword evidence="2" id="KW-0732">Signal</keyword>
<dbReference type="OrthoDB" id="1117657at2"/>
<protein>
    <submittedName>
        <fullName evidence="3">Uncharacterized protein</fullName>
    </submittedName>
</protein>
<evidence type="ECO:0000313" key="4">
    <source>
        <dbReference type="Proteomes" id="UP000007519"/>
    </source>
</evidence>
<keyword evidence="4" id="KW-1185">Reference proteome</keyword>
<proteinExistence type="predicted"/>
<evidence type="ECO:0000256" key="2">
    <source>
        <dbReference type="SAM" id="SignalP"/>
    </source>
</evidence>
<organism evidence="3 4">
    <name type="scientific">Saprospira grandis (strain Lewin)</name>
    <dbReference type="NCBI Taxonomy" id="984262"/>
    <lineage>
        <taxon>Bacteria</taxon>
        <taxon>Pseudomonadati</taxon>
        <taxon>Bacteroidota</taxon>
        <taxon>Saprospiria</taxon>
        <taxon>Saprospirales</taxon>
        <taxon>Saprospiraceae</taxon>
        <taxon>Saprospira</taxon>
    </lineage>
</organism>
<evidence type="ECO:0000256" key="1">
    <source>
        <dbReference type="SAM" id="MobiDB-lite"/>
    </source>
</evidence>
<accession>H6LAE9</accession>
<dbReference type="KEGG" id="sgn:SGRA_1699"/>
<reference evidence="3 4" key="1">
    <citation type="journal article" date="2012" name="Stand. Genomic Sci.">
        <title>Complete genome sequencing and analysis of Saprospira grandis str. Lewin, a predatory marine bacterium.</title>
        <authorList>
            <person name="Saw J.H."/>
            <person name="Yuryev A."/>
            <person name="Kanbe M."/>
            <person name="Hou S."/>
            <person name="Young A.G."/>
            <person name="Aizawa S."/>
            <person name="Alam M."/>
        </authorList>
    </citation>
    <scope>NUCLEOTIDE SEQUENCE [LARGE SCALE GENOMIC DNA]</scope>
    <source>
        <strain evidence="3 4">Lewin</strain>
    </source>
</reference>
<feature type="compositionally biased region" description="Basic and acidic residues" evidence="1">
    <location>
        <begin position="186"/>
        <end position="199"/>
    </location>
</feature>
<dbReference type="STRING" id="984262.SGRA_1699"/>
<dbReference type="HOGENOM" id="CLU_1128430_0_0_10"/>
<dbReference type="AlphaFoldDB" id="H6LAE9"/>
<feature type="region of interest" description="Disordered" evidence="1">
    <location>
        <begin position="186"/>
        <end position="218"/>
    </location>
</feature>
<dbReference type="EMBL" id="CP002831">
    <property type="protein sequence ID" value="AFC24434.1"/>
    <property type="molecule type" value="Genomic_DNA"/>
</dbReference>
<gene>
    <name evidence="3" type="ordered locus">SGRA_1699</name>
</gene>
<sequence length="246" mass="28243">MQKLAFLFLFLSFGFGAVQAQKTQATEKNLIKTLDPEGAENISFKFNFEELDLEPWDQSSLRIRLLVHSNYPESIMKELLKAGRYEMQGLLDGDTYYITMPNLDKMITVGNLLLEEKIFVSVQTPGYFQKEGKTIKKKLDPALVVNARGNQAALKKMRQIKEDIEDKVEVEFVWIGVNEQSSAKANMKDRFKKKDEKTKSRVHGLSEEEPVGASRRGTMQPNMTAEEFKSQYGGIWILVEDELDYR</sequence>
<feature type="chain" id="PRO_5003604155" evidence="2">
    <location>
        <begin position="21"/>
        <end position="246"/>
    </location>
</feature>
<evidence type="ECO:0000313" key="3">
    <source>
        <dbReference type="EMBL" id="AFC24434.1"/>
    </source>
</evidence>
<name>H6LAE9_SAPGL</name>
<dbReference type="RefSeq" id="WP_015692067.1">
    <property type="nucleotide sequence ID" value="NC_016940.1"/>
</dbReference>